<protein>
    <recommendedName>
        <fullName evidence="4">Secreted protein</fullName>
    </recommendedName>
</protein>
<evidence type="ECO:0000313" key="3">
    <source>
        <dbReference type="Proteomes" id="UP000784294"/>
    </source>
</evidence>
<proteinExistence type="predicted"/>
<reference evidence="2" key="1">
    <citation type="submission" date="2018-11" db="EMBL/GenBank/DDBJ databases">
        <authorList>
            <consortium name="Pathogen Informatics"/>
        </authorList>
    </citation>
    <scope>NUCLEOTIDE SEQUENCE</scope>
</reference>
<feature type="chain" id="PRO_5019389834" description="Secreted protein" evidence="1">
    <location>
        <begin position="22"/>
        <end position="184"/>
    </location>
</feature>
<keyword evidence="3" id="KW-1185">Reference proteome</keyword>
<dbReference type="Proteomes" id="UP000784294">
    <property type="component" value="Unassembled WGS sequence"/>
</dbReference>
<evidence type="ECO:0008006" key="4">
    <source>
        <dbReference type="Google" id="ProtNLM"/>
    </source>
</evidence>
<feature type="signal peptide" evidence="1">
    <location>
        <begin position="1"/>
        <end position="21"/>
    </location>
</feature>
<dbReference type="AlphaFoldDB" id="A0A448WRQ9"/>
<sequence length="184" mass="19523">MLTHLLLVCVTVIHLLLYPLASPSTSSHSLHRPGHMHTSLAVCQLIHLPIDRLVGLLLPLFFRLPPGQTATSNCANSANMADVLGMPSGCMSSVCTLATHEQCTTQLYAGPVTIAFASLLPCPICLEQRNINVCTGFDGRLYRLAGLDATSSLANGSKPVSLLCHADSANQAAAENAFHRGHIT</sequence>
<organism evidence="2 3">
    <name type="scientific">Protopolystoma xenopodis</name>
    <dbReference type="NCBI Taxonomy" id="117903"/>
    <lineage>
        <taxon>Eukaryota</taxon>
        <taxon>Metazoa</taxon>
        <taxon>Spiralia</taxon>
        <taxon>Lophotrochozoa</taxon>
        <taxon>Platyhelminthes</taxon>
        <taxon>Monogenea</taxon>
        <taxon>Polyopisthocotylea</taxon>
        <taxon>Polystomatidea</taxon>
        <taxon>Polystomatidae</taxon>
        <taxon>Protopolystoma</taxon>
    </lineage>
</organism>
<gene>
    <name evidence="2" type="ORF">PXEA_LOCUS12038</name>
</gene>
<evidence type="ECO:0000313" key="2">
    <source>
        <dbReference type="EMBL" id="VEL18598.1"/>
    </source>
</evidence>
<comment type="caution">
    <text evidence="2">The sequence shown here is derived from an EMBL/GenBank/DDBJ whole genome shotgun (WGS) entry which is preliminary data.</text>
</comment>
<evidence type="ECO:0000256" key="1">
    <source>
        <dbReference type="SAM" id="SignalP"/>
    </source>
</evidence>
<dbReference type="EMBL" id="CAAALY010037714">
    <property type="protein sequence ID" value="VEL18598.1"/>
    <property type="molecule type" value="Genomic_DNA"/>
</dbReference>
<accession>A0A448WRQ9</accession>
<name>A0A448WRQ9_9PLAT</name>
<keyword evidence="1" id="KW-0732">Signal</keyword>